<organism evidence="2 3">
    <name type="scientific">Pararhizobium antarcticum</name>
    <dbReference type="NCBI Taxonomy" id="1798805"/>
    <lineage>
        <taxon>Bacteria</taxon>
        <taxon>Pseudomonadati</taxon>
        <taxon>Pseudomonadota</taxon>
        <taxon>Alphaproteobacteria</taxon>
        <taxon>Hyphomicrobiales</taxon>
        <taxon>Rhizobiaceae</taxon>
        <taxon>Rhizobium/Agrobacterium group</taxon>
        <taxon>Pararhizobium</taxon>
    </lineage>
</organism>
<dbReference type="InterPro" id="IPR025139">
    <property type="entry name" value="DUF4062"/>
</dbReference>
<proteinExistence type="predicted"/>
<dbReference type="AlphaFoldDB" id="A0A657LUR0"/>
<gene>
    <name evidence="2" type="ORF">AX760_16830</name>
</gene>
<evidence type="ECO:0000313" key="2">
    <source>
        <dbReference type="EMBL" id="OJF97624.1"/>
    </source>
</evidence>
<keyword evidence="3" id="KW-1185">Reference proteome</keyword>
<reference evidence="2 3" key="1">
    <citation type="submission" date="2016-02" db="EMBL/GenBank/DDBJ databases">
        <title>Genome sequencing of a beta-galactosidase producing bacteria Rhizobium sp. 59.</title>
        <authorList>
            <person name="Wang D."/>
            <person name="Kot W."/>
            <person name="Qin Y."/>
            <person name="Hansen L."/>
            <person name="Naqvi K."/>
            <person name="Rensing C."/>
        </authorList>
    </citation>
    <scope>NUCLEOTIDE SEQUENCE [LARGE SCALE GENOMIC DNA]</scope>
    <source>
        <strain evidence="2 3">59</strain>
    </source>
</reference>
<sequence length="346" mass="39351">MDKRYQVFVSSTYEDLKDERSEVIQALLELDCMPAGMELFPASTEQQWSWIKKVIDESDYYMVIVAGRYGSIHPTEKISYTEMEYRYAVSIGKPVLAFLHPNLEAIVSGKTEKSTFGRAKLLEFRKLCQTRLCKMWDSPTDLGAKVSRSLTQLIKREPAIGWIRGDQGGGALRLELAEAKLEIEKLKSTLNEKWNSANETLASGSDILTIKYLAETSERKVGKSDKIYWVKGEEIPYFPDFTWDEILRIIGPDLLLSCDENDICRMLNQVAKHTLQSSDDQDENIRIDVVKIYDDSLKRIRVQFSALGFIELDSGTRGGFAWNLTERGLTKVYSLIATKVESNPAT</sequence>
<dbReference type="OrthoDB" id="72299at2"/>
<evidence type="ECO:0000313" key="3">
    <source>
        <dbReference type="Proteomes" id="UP000182661"/>
    </source>
</evidence>
<dbReference type="RefSeq" id="WP_071832997.1">
    <property type="nucleotide sequence ID" value="NZ_LSRP01000082.1"/>
</dbReference>
<accession>A0A657LUR0</accession>
<dbReference type="EMBL" id="LSRP01000082">
    <property type="protein sequence ID" value="OJF97624.1"/>
    <property type="molecule type" value="Genomic_DNA"/>
</dbReference>
<protein>
    <recommendedName>
        <fullName evidence="1">DUF4062 domain-containing protein</fullName>
    </recommendedName>
</protein>
<comment type="caution">
    <text evidence="2">The sequence shown here is derived from an EMBL/GenBank/DDBJ whole genome shotgun (WGS) entry which is preliminary data.</text>
</comment>
<feature type="domain" description="DUF4062" evidence="1">
    <location>
        <begin position="6"/>
        <end position="88"/>
    </location>
</feature>
<evidence type="ECO:0000259" key="1">
    <source>
        <dbReference type="Pfam" id="PF13271"/>
    </source>
</evidence>
<name>A0A657LUR0_9HYPH</name>
<dbReference type="Proteomes" id="UP000182661">
    <property type="component" value="Unassembled WGS sequence"/>
</dbReference>
<dbReference type="Pfam" id="PF13271">
    <property type="entry name" value="DUF4062"/>
    <property type="match status" value="1"/>
</dbReference>